<dbReference type="SUPFAM" id="SSF51161">
    <property type="entry name" value="Trimeric LpxA-like enzymes"/>
    <property type="match status" value="1"/>
</dbReference>
<dbReference type="Proteomes" id="UP000010471">
    <property type="component" value="Chromosome"/>
</dbReference>
<dbReference type="KEGG" id="mic:Mic7113_0573"/>
<dbReference type="STRING" id="1173027.Mic7113_0573"/>
<organism evidence="1 2">
    <name type="scientific">Allocoleopsis franciscana PCC 7113</name>
    <dbReference type="NCBI Taxonomy" id="1173027"/>
    <lineage>
        <taxon>Bacteria</taxon>
        <taxon>Bacillati</taxon>
        <taxon>Cyanobacteriota</taxon>
        <taxon>Cyanophyceae</taxon>
        <taxon>Coleofasciculales</taxon>
        <taxon>Coleofasciculaceae</taxon>
        <taxon>Allocoleopsis</taxon>
        <taxon>Allocoleopsis franciscana</taxon>
    </lineage>
</organism>
<dbReference type="AlphaFoldDB" id="K9W9N7"/>
<dbReference type="InterPro" id="IPR001451">
    <property type="entry name" value="Hexapep"/>
</dbReference>
<keyword evidence="1" id="KW-0012">Acyltransferase</keyword>
<accession>K9W9N7</accession>
<dbReference type="Pfam" id="PF00132">
    <property type="entry name" value="Hexapep"/>
    <property type="match status" value="1"/>
</dbReference>
<evidence type="ECO:0000313" key="2">
    <source>
        <dbReference type="Proteomes" id="UP000010471"/>
    </source>
</evidence>
<dbReference type="PANTHER" id="PTHR23416">
    <property type="entry name" value="SIALIC ACID SYNTHASE-RELATED"/>
    <property type="match status" value="1"/>
</dbReference>
<dbReference type="CDD" id="cd04647">
    <property type="entry name" value="LbH_MAT_like"/>
    <property type="match status" value="1"/>
</dbReference>
<gene>
    <name evidence="1" type="ORF">Mic7113_0573</name>
</gene>
<dbReference type="EMBL" id="CP003630">
    <property type="protein sequence ID" value="AFZ16489.1"/>
    <property type="molecule type" value="Genomic_DNA"/>
</dbReference>
<reference evidence="1 2" key="1">
    <citation type="submission" date="2012-06" db="EMBL/GenBank/DDBJ databases">
        <title>Finished chromosome of genome of Microcoleus sp. PCC 7113.</title>
        <authorList>
            <consortium name="US DOE Joint Genome Institute"/>
            <person name="Gugger M."/>
            <person name="Coursin T."/>
            <person name="Rippka R."/>
            <person name="Tandeau De Marsac N."/>
            <person name="Huntemann M."/>
            <person name="Wei C.-L."/>
            <person name="Han J."/>
            <person name="Detter J.C."/>
            <person name="Han C."/>
            <person name="Tapia R."/>
            <person name="Chen A."/>
            <person name="Kyrpides N."/>
            <person name="Mavromatis K."/>
            <person name="Markowitz V."/>
            <person name="Szeto E."/>
            <person name="Ivanova N."/>
            <person name="Pagani I."/>
            <person name="Pati A."/>
            <person name="Goodwin L."/>
            <person name="Nordberg H.P."/>
            <person name="Cantor M.N."/>
            <person name="Hua S.X."/>
            <person name="Woyke T."/>
            <person name="Kerfeld C.A."/>
        </authorList>
    </citation>
    <scope>NUCLEOTIDE SEQUENCE [LARGE SCALE GENOMIC DNA]</scope>
    <source>
        <strain evidence="1 2">PCC 7113</strain>
    </source>
</reference>
<name>K9W9N7_9CYAN</name>
<dbReference type="HOGENOM" id="CLU_051638_7_1_3"/>
<dbReference type="InterPro" id="IPR051159">
    <property type="entry name" value="Hexapeptide_acetyltransf"/>
</dbReference>
<keyword evidence="1" id="KW-0808">Transferase</keyword>
<dbReference type="Gene3D" id="2.160.10.10">
    <property type="entry name" value="Hexapeptide repeat proteins"/>
    <property type="match status" value="1"/>
</dbReference>
<protein>
    <submittedName>
        <fullName evidence="1">Acyltransferase family protein</fullName>
    </submittedName>
</protein>
<dbReference type="GO" id="GO:0016746">
    <property type="term" value="F:acyltransferase activity"/>
    <property type="evidence" value="ECO:0007669"/>
    <property type="project" value="UniProtKB-KW"/>
</dbReference>
<dbReference type="GO" id="GO:0043886">
    <property type="term" value="F:structural constituent of carboxysome shell"/>
    <property type="evidence" value="ECO:0007669"/>
    <property type="project" value="UniProtKB-ARBA"/>
</dbReference>
<evidence type="ECO:0000313" key="1">
    <source>
        <dbReference type="EMBL" id="AFZ16489.1"/>
    </source>
</evidence>
<dbReference type="GO" id="GO:0031470">
    <property type="term" value="C:carboxysome"/>
    <property type="evidence" value="ECO:0007669"/>
    <property type="project" value="UniProtKB-ARBA"/>
</dbReference>
<dbReference type="PATRIC" id="fig|1173027.3.peg.629"/>
<dbReference type="InterPro" id="IPR011004">
    <property type="entry name" value="Trimer_LpxA-like_sf"/>
</dbReference>
<dbReference type="eggNOG" id="COG0110">
    <property type="taxonomic scope" value="Bacteria"/>
</dbReference>
<sequence>MAVVLINPRKVEIRAMPQINHPVVKDLANLYFEAKRLFHQWRYPNVSMAPGVKIKGSLVVNGTVKVTIGPGSRLGKRVLFYGSGTVTIGSNVSLNGPWIGCERSITIGDECLISDCAIADSDYHNLEPHLRHCPPGPKVSAPIVIERNVWIGARATVMKGVTIGADSAVGLGCVVRKSVPPGVVVIGNPQQIVKHFDLEQPLKESVHLAH</sequence>
<keyword evidence="2" id="KW-1185">Reference proteome</keyword>
<proteinExistence type="predicted"/>